<evidence type="ECO:0000256" key="1">
    <source>
        <dbReference type="SAM" id="Phobius"/>
    </source>
</evidence>
<reference evidence="2 3" key="1">
    <citation type="submission" date="2012-05" db="EMBL/GenBank/DDBJ databases">
        <title>Genome sequence of Yersinia Pestis PY-08.</title>
        <authorList>
            <person name="Santana-Cruz I."/>
            <person name="Sengamalay N."/>
            <person name="McCracken C."/>
            <person name="Daugherty S.C."/>
            <person name="Maroo A."/>
            <person name="Vara P.G."/>
            <person name="Tallon L.J."/>
            <person name="Sadzewicz L."/>
            <person name="Vinetz J.M."/>
            <person name="Cespedes Zambrano M.J."/>
            <person name="Fraser-Liggett C.M."/>
            <person name="Tettelin H."/>
        </authorList>
    </citation>
    <scope>NUCLEOTIDE SEQUENCE [LARGE SCALE GENOMIC DNA]</scope>
    <source>
        <strain evidence="2 3">PY-08</strain>
    </source>
</reference>
<organism evidence="2 3">
    <name type="scientific">Yersinia pestis PY-08</name>
    <dbReference type="NCBI Taxonomy" id="992134"/>
    <lineage>
        <taxon>Bacteria</taxon>
        <taxon>Pseudomonadati</taxon>
        <taxon>Pseudomonadota</taxon>
        <taxon>Gammaproteobacteria</taxon>
        <taxon>Enterobacterales</taxon>
        <taxon>Yersiniaceae</taxon>
        <taxon>Yersinia</taxon>
    </lineage>
</organism>
<proteinExistence type="predicted"/>
<sequence>MKIGIKHSPFINHYGNLKNVCVQLSAFCAFISILHLMW</sequence>
<evidence type="ECO:0000313" key="2">
    <source>
        <dbReference type="EMBL" id="EIR21273.1"/>
    </source>
</evidence>
<name>A0AB72ZRT5_YERPE</name>
<accession>A0AB72ZRT5</accession>
<dbReference type="EMBL" id="AKRT01000205">
    <property type="protein sequence ID" value="EIR21273.1"/>
    <property type="molecule type" value="Genomic_DNA"/>
</dbReference>
<keyword evidence="1" id="KW-0812">Transmembrane</keyword>
<evidence type="ECO:0000313" key="3">
    <source>
        <dbReference type="Proteomes" id="UP000003231"/>
    </source>
</evidence>
<feature type="transmembrane region" description="Helical" evidence="1">
    <location>
        <begin position="20"/>
        <end position="37"/>
    </location>
</feature>
<dbReference type="AlphaFoldDB" id="A0AB72ZRT5"/>
<keyword evidence="1" id="KW-1133">Transmembrane helix</keyword>
<keyword evidence="1" id="KW-0472">Membrane</keyword>
<gene>
    <name evidence="2" type="ORF">YPPY08_1543</name>
</gene>
<dbReference type="Proteomes" id="UP000003231">
    <property type="component" value="Unassembled WGS sequence"/>
</dbReference>
<comment type="caution">
    <text evidence="2">The sequence shown here is derived from an EMBL/GenBank/DDBJ whole genome shotgun (WGS) entry which is preliminary data.</text>
</comment>
<protein>
    <submittedName>
        <fullName evidence="2">Uncharacterized protein</fullName>
    </submittedName>
</protein>